<dbReference type="RefSeq" id="WP_137192410.1">
    <property type="nucleotide sequence ID" value="NZ_CP039964.1"/>
</dbReference>
<keyword evidence="2" id="KW-1185">Reference proteome</keyword>
<protein>
    <submittedName>
        <fullName evidence="1">Choline kinase</fullName>
    </submittedName>
</protein>
<reference evidence="1 2" key="1">
    <citation type="submission" date="2019-05" db="EMBL/GenBank/DDBJ databases">
        <title>Pseudorhodobacter turbinis sp. nov., isolated from the gut of the Korean turban shell.</title>
        <authorList>
            <person name="Jeong Y.-S."/>
            <person name="Kang W.-R."/>
            <person name="Bae J.-W."/>
        </authorList>
    </citation>
    <scope>NUCLEOTIDE SEQUENCE [LARGE SCALE GENOMIC DNA]</scope>
    <source>
        <strain evidence="1 2">S12M18</strain>
    </source>
</reference>
<dbReference type="EMBL" id="CP039964">
    <property type="protein sequence ID" value="QCO54740.1"/>
    <property type="molecule type" value="Genomic_DNA"/>
</dbReference>
<organism evidence="1 2">
    <name type="scientific">Pseudorhodobacter turbinis</name>
    <dbReference type="NCBI Taxonomy" id="2500533"/>
    <lineage>
        <taxon>Bacteria</taxon>
        <taxon>Pseudomonadati</taxon>
        <taxon>Pseudomonadota</taxon>
        <taxon>Alphaproteobacteria</taxon>
        <taxon>Rhodobacterales</taxon>
        <taxon>Paracoccaceae</taxon>
        <taxon>Pseudorhodobacter</taxon>
    </lineage>
</organism>
<dbReference type="Gene3D" id="3.30.200.20">
    <property type="entry name" value="Phosphorylase Kinase, domain 1"/>
    <property type="match status" value="1"/>
</dbReference>
<dbReference type="KEGG" id="pseb:EOK75_02410"/>
<dbReference type="PANTHER" id="PTHR22603">
    <property type="entry name" value="CHOLINE/ETHANOALAMINE KINASE"/>
    <property type="match status" value="1"/>
</dbReference>
<evidence type="ECO:0000313" key="2">
    <source>
        <dbReference type="Proteomes" id="UP000298631"/>
    </source>
</evidence>
<sequence length="293" mass="32601">MDHKERIRGIKALPCWAGEVSLSPLEGGITNLNFLAEDAEGRFAVRVGSDIPEHHVMRFNELSAMHAAYAAGVAPRVKYAEPSVTVLDFVDSHTLTPEDVTAPEMLPRIVELVKRCHQEVPKHLRGPALIFWVFHVIRDYGATLAERGSAYADLIDELVSYGNALEAAAGPFDVVFGHNDLLAGNILDDGKRLWLIDYDYAGFNSPLFDLGGLASNNNLSEKQEQACLEQYFEAPVTGDLLHRYSAMKCASLLRETMWSMVSELTSEIDFNYAAYTAENLDAFRHSYADFKNI</sequence>
<accession>A0A4P8ECX1</accession>
<dbReference type="GO" id="GO:0005737">
    <property type="term" value="C:cytoplasm"/>
    <property type="evidence" value="ECO:0007669"/>
    <property type="project" value="TreeGrafter"/>
</dbReference>
<evidence type="ECO:0000313" key="1">
    <source>
        <dbReference type="EMBL" id="QCO54740.1"/>
    </source>
</evidence>
<dbReference type="AlphaFoldDB" id="A0A4P8ECX1"/>
<dbReference type="Proteomes" id="UP000298631">
    <property type="component" value="Chromosome"/>
</dbReference>
<dbReference type="SUPFAM" id="SSF56112">
    <property type="entry name" value="Protein kinase-like (PK-like)"/>
    <property type="match status" value="1"/>
</dbReference>
<proteinExistence type="predicted"/>
<dbReference type="Gene3D" id="3.90.1200.10">
    <property type="match status" value="1"/>
</dbReference>
<dbReference type="PANTHER" id="PTHR22603:SF66">
    <property type="entry name" value="ETHANOLAMINE KINASE"/>
    <property type="match status" value="1"/>
</dbReference>
<dbReference type="CDD" id="cd05151">
    <property type="entry name" value="ChoK-like"/>
    <property type="match status" value="1"/>
</dbReference>
<dbReference type="GO" id="GO:0004305">
    <property type="term" value="F:ethanolamine kinase activity"/>
    <property type="evidence" value="ECO:0007669"/>
    <property type="project" value="TreeGrafter"/>
</dbReference>
<dbReference type="Pfam" id="PF01633">
    <property type="entry name" value="Choline_kinase"/>
    <property type="match status" value="1"/>
</dbReference>
<dbReference type="OrthoDB" id="179763at2"/>
<name>A0A4P8ECX1_9RHOB</name>
<dbReference type="GO" id="GO:0006646">
    <property type="term" value="P:phosphatidylethanolamine biosynthetic process"/>
    <property type="evidence" value="ECO:0007669"/>
    <property type="project" value="TreeGrafter"/>
</dbReference>
<keyword evidence="1" id="KW-0808">Transferase</keyword>
<gene>
    <name evidence="1" type="ORF">EOK75_02410</name>
</gene>
<dbReference type="InterPro" id="IPR011009">
    <property type="entry name" value="Kinase-like_dom_sf"/>
</dbReference>
<keyword evidence="1" id="KW-0418">Kinase</keyword>